<organism evidence="6 7">
    <name type="scientific">Sphaerobacter thermophilus (strain ATCC 49802 / DSM 20745 / KCCM 41009 / NCIMB 13125 / S 6022)</name>
    <dbReference type="NCBI Taxonomy" id="479434"/>
    <lineage>
        <taxon>Bacteria</taxon>
        <taxon>Pseudomonadati</taxon>
        <taxon>Thermomicrobiota</taxon>
        <taxon>Thermomicrobia</taxon>
        <taxon>Sphaerobacterales</taxon>
        <taxon>Sphaerobacterineae</taxon>
        <taxon>Sphaerobacteraceae</taxon>
        <taxon>Sphaerobacter</taxon>
    </lineage>
</organism>
<evidence type="ECO:0000256" key="3">
    <source>
        <dbReference type="ARBA" id="ARBA00022827"/>
    </source>
</evidence>
<dbReference type="HOGENOM" id="CLU_007884_2_1_0"/>
<dbReference type="InParanoid" id="D1C691"/>
<dbReference type="Proteomes" id="UP000002027">
    <property type="component" value="Chromosome 1"/>
</dbReference>
<dbReference type="Gene3D" id="3.30.9.10">
    <property type="entry name" value="D-Amino Acid Oxidase, subunit A, domain 2"/>
    <property type="match status" value="1"/>
</dbReference>
<evidence type="ECO:0000256" key="1">
    <source>
        <dbReference type="ARBA" id="ARBA00001974"/>
    </source>
</evidence>
<dbReference type="GO" id="GO:0050660">
    <property type="term" value="F:flavin adenine dinucleotide binding"/>
    <property type="evidence" value="ECO:0007669"/>
    <property type="project" value="InterPro"/>
</dbReference>
<dbReference type="InterPro" id="IPR045170">
    <property type="entry name" value="MTOX"/>
</dbReference>
<sequence>MAAQRYDSIVVGLGGMGSAALYHLARRGDRVLGLEQFDIPHAMGSSHGVTRIIRLAYFEHPSYVPLLRRAYELWRELETRAGEPLLIITGSIDAGPEDGTVVPGALRSCAEHDLPHEVLSAAELHRRFPGYCLPDDIQAVFQPEGGFLRSEQCIVAHVMAAAAHGAEVHGREPVTAWEALPGGAVRVRTARGTYEAERLVLTAGAWASRLVKELQGLAVPERQVLIWMQPRRPELFTPERFPVFNMEVPEGHFYGFPVYGIPGFKFGLYHHLGEVVDPNTMDREAFTPRDEEVLRSAAERYFPDAAGPTTALKACMFTNSPDEHFIIDHHPDYPQVTVAAGFSGHGYKFCSVVGEILADLSREGTTRHDIGLFRLDRFANAERPAPSA</sequence>
<gene>
    <name evidence="6" type="ordered locus">Sthe_0190</name>
</gene>
<evidence type="ECO:0000313" key="6">
    <source>
        <dbReference type="EMBL" id="ACZ37629.1"/>
    </source>
</evidence>
<evidence type="ECO:0000259" key="5">
    <source>
        <dbReference type="Pfam" id="PF01266"/>
    </source>
</evidence>
<dbReference type="Gene3D" id="3.50.50.60">
    <property type="entry name" value="FAD/NAD(P)-binding domain"/>
    <property type="match status" value="1"/>
</dbReference>
<dbReference type="eggNOG" id="COG0665">
    <property type="taxonomic scope" value="Bacteria"/>
</dbReference>
<dbReference type="AlphaFoldDB" id="D1C691"/>
<evidence type="ECO:0000313" key="7">
    <source>
        <dbReference type="Proteomes" id="UP000002027"/>
    </source>
</evidence>
<dbReference type="GO" id="GO:0008115">
    <property type="term" value="F:sarcosine oxidase activity"/>
    <property type="evidence" value="ECO:0007669"/>
    <property type="project" value="UniProtKB-EC"/>
</dbReference>
<evidence type="ECO:0000256" key="4">
    <source>
        <dbReference type="ARBA" id="ARBA00023002"/>
    </source>
</evidence>
<keyword evidence="4 6" id="KW-0560">Oxidoreductase</keyword>
<dbReference type="Pfam" id="PF01266">
    <property type="entry name" value="DAO"/>
    <property type="match status" value="1"/>
</dbReference>
<accession>D1C691</accession>
<keyword evidence="3" id="KW-0274">FAD</keyword>
<feature type="domain" description="FAD dependent oxidoreductase" evidence="5">
    <location>
        <begin position="8"/>
        <end position="360"/>
    </location>
</feature>
<protein>
    <submittedName>
        <fullName evidence="6">Sarcosine oxidase</fullName>
        <ecNumber evidence="6">1.5.3.1</ecNumber>
    </submittedName>
</protein>
<dbReference type="SUPFAM" id="SSF54373">
    <property type="entry name" value="FAD-linked reductases, C-terminal domain"/>
    <property type="match status" value="1"/>
</dbReference>
<reference evidence="7" key="1">
    <citation type="submission" date="2009-11" db="EMBL/GenBank/DDBJ databases">
        <title>The complete chromosome 1 of Sphaerobacter thermophilus DSM 20745.</title>
        <authorList>
            <person name="Lucas S."/>
            <person name="Copeland A."/>
            <person name="Lapidus A."/>
            <person name="Glavina del Rio T."/>
            <person name="Dalin E."/>
            <person name="Tice H."/>
            <person name="Bruce D."/>
            <person name="Goodwin L."/>
            <person name="Pitluck S."/>
            <person name="Kyrpides N."/>
            <person name="Mavromatis K."/>
            <person name="Ivanova N."/>
            <person name="Mikhailova N."/>
            <person name="LaButti K.M."/>
            <person name="Clum A."/>
            <person name="Sun H.I."/>
            <person name="Brettin T."/>
            <person name="Detter J.C."/>
            <person name="Han C."/>
            <person name="Larimer F."/>
            <person name="Land M."/>
            <person name="Hauser L."/>
            <person name="Markowitz V."/>
            <person name="Cheng J.F."/>
            <person name="Hugenholtz P."/>
            <person name="Woyke T."/>
            <person name="Wu D."/>
            <person name="Steenblock K."/>
            <person name="Schneider S."/>
            <person name="Pukall R."/>
            <person name="Goeker M."/>
            <person name="Klenk H.P."/>
            <person name="Eisen J.A."/>
        </authorList>
    </citation>
    <scope>NUCLEOTIDE SEQUENCE [LARGE SCALE GENOMIC DNA]</scope>
    <source>
        <strain evidence="7">ATCC 49802 / DSM 20745 / S 6022</strain>
    </source>
</reference>
<dbReference type="EMBL" id="CP001823">
    <property type="protein sequence ID" value="ACZ37629.1"/>
    <property type="molecule type" value="Genomic_DNA"/>
</dbReference>
<dbReference type="PANTHER" id="PTHR10961:SF7">
    <property type="entry name" value="FAD DEPENDENT OXIDOREDUCTASE DOMAIN-CONTAINING PROTEIN"/>
    <property type="match status" value="1"/>
</dbReference>
<dbReference type="OrthoDB" id="9794226at2"/>
<dbReference type="RefSeq" id="WP_012870677.1">
    <property type="nucleotide sequence ID" value="NC_013523.1"/>
</dbReference>
<dbReference type="NCBIfam" id="NF008425">
    <property type="entry name" value="PRK11259.1"/>
    <property type="match status" value="1"/>
</dbReference>
<dbReference type="InterPro" id="IPR036188">
    <property type="entry name" value="FAD/NAD-bd_sf"/>
</dbReference>
<dbReference type="PANTHER" id="PTHR10961">
    <property type="entry name" value="PEROXISOMAL SARCOSINE OXIDASE"/>
    <property type="match status" value="1"/>
</dbReference>
<dbReference type="STRING" id="479434.Sthe_0190"/>
<keyword evidence="7" id="KW-1185">Reference proteome</keyword>
<keyword evidence="2" id="KW-0285">Flavoprotein</keyword>
<dbReference type="SUPFAM" id="SSF51905">
    <property type="entry name" value="FAD/NAD(P)-binding domain"/>
    <property type="match status" value="1"/>
</dbReference>
<dbReference type="EC" id="1.5.3.1" evidence="6"/>
<evidence type="ECO:0000256" key="2">
    <source>
        <dbReference type="ARBA" id="ARBA00022630"/>
    </source>
</evidence>
<dbReference type="InterPro" id="IPR006076">
    <property type="entry name" value="FAD-dep_OxRdtase"/>
</dbReference>
<proteinExistence type="predicted"/>
<comment type="cofactor">
    <cofactor evidence="1">
        <name>FAD</name>
        <dbReference type="ChEBI" id="CHEBI:57692"/>
    </cofactor>
</comment>
<reference evidence="6 7" key="2">
    <citation type="journal article" date="2010" name="Stand. Genomic Sci.">
        <title>Complete genome sequence of Desulfohalobium retbaense type strain (HR(100)).</title>
        <authorList>
            <person name="Spring S."/>
            <person name="Nolan M."/>
            <person name="Lapidus A."/>
            <person name="Glavina Del Rio T."/>
            <person name="Copeland A."/>
            <person name="Tice H."/>
            <person name="Cheng J.F."/>
            <person name="Lucas S."/>
            <person name="Land M."/>
            <person name="Chen F."/>
            <person name="Bruce D."/>
            <person name="Goodwin L."/>
            <person name="Pitluck S."/>
            <person name="Ivanova N."/>
            <person name="Mavromatis K."/>
            <person name="Mikhailova N."/>
            <person name="Pati A."/>
            <person name="Chen A."/>
            <person name="Palaniappan K."/>
            <person name="Hauser L."/>
            <person name="Chang Y.J."/>
            <person name="Jeffries C.D."/>
            <person name="Munk C."/>
            <person name="Kiss H."/>
            <person name="Chain P."/>
            <person name="Han C."/>
            <person name="Brettin T."/>
            <person name="Detter J.C."/>
            <person name="Schuler E."/>
            <person name="Goker M."/>
            <person name="Rohde M."/>
            <person name="Bristow J."/>
            <person name="Eisen J.A."/>
            <person name="Markowitz V."/>
            <person name="Hugenholtz P."/>
            <person name="Kyrpides N.C."/>
            <person name="Klenk H.P."/>
        </authorList>
    </citation>
    <scope>NUCLEOTIDE SEQUENCE [LARGE SCALE GENOMIC DNA]</scope>
    <source>
        <strain evidence="7">ATCC 49802 / DSM 20745 / S 6022</strain>
    </source>
</reference>
<name>D1C691_SPHTD</name>
<dbReference type="KEGG" id="sti:Sthe_0190"/>